<dbReference type="GO" id="GO:0009252">
    <property type="term" value="P:peptidoglycan biosynthetic process"/>
    <property type="evidence" value="ECO:0007669"/>
    <property type="project" value="TreeGrafter"/>
</dbReference>
<evidence type="ECO:0000256" key="5">
    <source>
        <dbReference type="ARBA" id="ARBA00023237"/>
    </source>
</evidence>
<comment type="subcellular location">
    <subcellularLocation>
        <location evidence="1">Cell outer membrane</location>
    </subcellularLocation>
</comment>
<dbReference type="RefSeq" id="WP_187056803.1">
    <property type="nucleotide sequence ID" value="NZ_CP060412.1"/>
</dbReference>
<dbReference type="InterPro" id="IPR010583">
    <property type="entry name" value="MipA"/>
</dbReference>
<organism evidence="6 7">
    <name type="scientific">Dyella telluris</name>
    <dbReference type="NCBI Taxonomy" id="2763498"/>
    <lineage>
        <taxon>Bacteria</taxon>
        <taxon>Pseudomonadati</taxon>
        <taxon>Pseudomonadota</taxon>
        <taxon>Gammaproteobacteria</taxon>
        <taxon>Lysobacterales</taxon>
        <taxon>Rhodanobacteraceae</taxon>
        <taxon>Dyella</taxon>
    </lineage>
</organism>
<dbReference type="AlphaFoldDB" id="A0A7G8Q3I3"/>
<dbReference type="KEGG" id="dtl:H8F01_20245"/>
<keyword evidence="7" id="KW-1185">Reference proteome</keyword>
<dbReference type="PANTHER" id="PTHR38776:SF1">
    <property type="entry name" value="MLTA-INTERACTING PROTEIN-RELATED"/>
    <property type="match status" value="1"/>
</dbReference>
<dbReference type="Pfam" id="PF06629">
    <property type="entry name" value="MipA"/>
    <property type="match status" value="1"/>
</dbReference>
<keyword evidence="5" id="KW-0998">Cell outer membrane</keyword>
<evidence type="ECO:0000256" key="2">
    <source>
        <dbReference type="ARBA" id="ARBA00005722"/>
    </source>
</evidence>
<dbReference type="PANTHER" id="PTHR38776">
    <property type="entry name" value="MLTA-INTERACTING PROTEIN-RELATED"/>
    <property type="match status" value="1"/>
</dbReference>
<gene>
    <name evidence="6" type="ORF">H8F01_20245</name>
</gene>
<dbReference type="Proteomes" id="UP000515873">
    <property type="component" value="Chromosome"/>
</dbReference>
<evidence type="ECO:0000313" key="7">
    <source>
        <dbReference type="Proteomes" id="UP000515873"/>
    </source>
</evidence>
<evidence type="ECO:0000313" key="6">
    <source>
        <dbReference type="EMBL" id="QNK01341.1"/>
    </source>
</evidence>
<proteinExistence type="inferred from homology"/>
<protein>
    <submittedName>
        <fullName evidence="6">MipA/OmpV family protein</fullName>
    </submittedName>
</protein>
<name>A0A7G8Q3I3_9GAMM</name>
<reference evidence="6 7" key="1">
    <citation type="submission" date="2020-08" db="EMBL/GenBank/DDBJ databases">
        <title>Dyella sp. G9 isolated from forest soil.</title>
        <authorList>
            <person name="Fu J."/>
            <person name="Qiu L."/>
        </authorList>
    </citation>
    <scope>NUCLEOTIDE SEQUENCE [LARGE SCALE GENOMIC DNA]</scope>
    <source>
        <strain evidence="6 7">G9</strain>
    </source>
</reference>
<dbReference type="EMBL" id="CP060412">
    <property type="protein sequence ID" value="QNK01341.1"/>
    <property type="molecule type" value="Genomic_DNA"/>
</dbReference>
<keyword evidence="4" id="KW-0472">Membrane</keyword>
<evidence type="ECO:0000256" key="1">
    <source>
        <dbReference type="ARBA" id="ARBA00004442"/>
    </source>
</evidence>
<dbReference type="GO" id="GO:0009279">
    <property type="term" value="C:cell outer membrane"/>
    <property type="evidence" value="ECO:0007669"/>
    <property type="project" value="UniProtKB-SubCell"/>
</dbReference>
<keyword evidence="3" id="KW-0732">Signal</keyword>
<sequence length="219" mass="24153">MGAAWSPSPYRNYDKTPWPLPLVSYEGKSIYFRGISFGYKFLNSDHDELSAVVSLLGNQFDHTDTTNPQLRLLSDRKLSGLGGVAWRHHDSWGIVQVTAQKEITGHGGGDSFDANYSYPWVHGNWRFVPTVGATYMTGELNNYYYGVSDSEALRSGLPSYRPGGGTLPYVGIVASYKFTSKWSVSGGARYTALPSAVQDSPMVNGKRAESYFVALGYTF</sequence>
<evidence type="ECO:0000256" key="3">
    <source>
        <dbReference type="ARBA" id="ARBA00022729"/>
    </source>
</evidence>
<evidence type="ECO:0000256" key="4">
    <source>
        <dbReference type="ARBA" id="ARBA00023136"/>
    </source>
</evidence>
<accession>A0A7G8Q3I3</accession>
<comment type="similarity">
    <text evidence="2">Belongs to the MipA/OmpV family.</text>
</comment>